<dbReference type="EnsemblPlants" id="OBART04G11410.1">
    <property type="protein sequence ID" value="OBART04G11410.1"/>
    <property type="gene ID" value="OBART04G11410"/>
</dbReference>
<name>A0A0D3FVG0_9ORYZ</name>
<dbReference type="HOGENOM" id="CLU_2999832_0_0_1"/>
<evidence type="ECO:0000313" key="2">
    <source>
        <dbReference type="Proteomes" id="UP000026960"/>
    </source>
</evidence>
<dbReference type="Proteomes" id="UP000026960">
    <property type="component" value="Chromosome 4"/>
</dbReference>
<keyword evidence="2" id="KW-1185">Reference proteome</keyword>
<protein>
    <submittedName>
        <fullName evidence="1">Uncharacterized protein</fullName>
    </submittedName>
</protein>
<proteinExistence type="predicted"/>
<reference evidence="1" key="2">
    <citation type="submission" date="2015-03" db="UniProtKB">
        <authorList>
            <consortium name="EnsemblPlants"/>
        </authorList>
    </citation>
    <scope>IDENTIFICATION</scope>
</reference>
<reference evidence="1" key="1">
    <citation type="journal article" date="2009" name="Rice">
        <title>De Novo Next Generation Sequencing of Plant Genomes.</title>
        <authorList>
            <person name="Rounsley S."/>
            <person name="Marri P.R."/>
            <person name="Yu Y."/>
            <person name="He R."/>
            <person name="Sisneros N."/>
            <person name="Goicoechea J.L."/>
            <person name="Lee S.J."/>
            <person name="Angelova A."/>
            <person name="Kudrna D."/>
            <person name="Luo M."/>
            <person name="Affourtit J."/>
            <person name="Desany B."/>
            <person name="Knight J."/>
            <person name="Niazi F."/>
            <person name="Egholm M."/>
            <person name="Wing R.A."/>
        </authorList>
    </citation>
    <scope>NUCLEOTIDE SEQUENCE [LARGE SCALE GENOMIC DNA]</scope>
    <source>
        <strain evidence="1">cv. IRGC 105608</strain>
    </source>
</reference>
<sequence>MASSSSIMQALSIMSCTYIVKTFSCEPVKVKPCIKVKVKDKRAKLPVRSPKFTARVD</sequence>
<evidence type="ECO:0000313" key="1">
    <source>
        <dbReference type="EnsemblPlants" id="OBART04G11410.1"/>
    </source>
</evidence>
<organism evidence="1">
    <name type="scientific">Oryza barthii</name>
    <dbReference type="NCBI Taxonomy" id="65489"/>
    <lineage>
        <taxon>Eukaryota</taxon>
        <taxon>Viridiplantae</taxon>
        <taxon>Streptophyta</taxon>
        <taxon>Embryophyta</taxon>
        <taxon>Tracheophyta</taxon>
        <taxon>Spermatophyta</taxon>
        <taxon>Magnoliopsida</taxon>
        <taxon>Liliopsida</taxon>
        <taxon>Poales</taxon>
        <taxon>Poaceae</taxon>
        <taxon>BOP clade</taxon>
        <taxon>Oryzoideae</taxon>
        <taxon>Oryzeae</taxon>
        <taxon>Oryzinae</taxon>
        <taxon>Oryza</taxon>
    </lineage>
</organism>
<dbReference type="PaxDb" id="65489-OBART04G11410.1"/>
<dbReference type="Gramene" id="OBART04G11410.1">
    <property type="protein sequence ID" value="OBART04G11410.1"/>
    <property type="gene ID" value="OBART04G11410"/>
</dbReference>
<accession>A0A0D3FVG0</accession>
<dbReference type="AlphaFoldDB" id="A0A0D3FVG0"/>